<dbReference type="STRING" id="1758689.SGUI_2058"/>
<feature type="transmembrane region" description="Helical" evidence="1">
    <location>
        <begin position="71"/>
        <end position="90"/>
    </location>
</feature>
<feature type="transmembrane region" description="Helical" evidence="1">
    <location>
        <begin position="41"/>
        <end position="59"/>
    </location>
</feature>
<dbReference type="AlphaFoldDB" id="A0A1B1NDG8"/>
<feature type="transmembrane region" description="Helical" evidence="1">
    <location>
        <begin position="117"/>
        <end position="134"/>
    </location>
</feature>
<organism evidence="2 3">
    <name type="scientific">Serinicoccus hydrothermalis</name>
    <dbReference type="NCBI Taxonomy" id="1758689"/>
    <lineage>
        <taxon>Bacteria</taxon>
        <taxon>Bacillati</taxon>
        <taxon>Actinomycetota</taxon>
        <taxon>Actinomycetes</taxon>
        <taxon>Micrococcales</taxon>
        <taxon>Ornithinimicrobiaceae</taxon>
        <taxon>Serinicoccus</taxon>
    </lineage>
</organism>
<accession>A0A1B1NDG8</accession>
<keyword evidence="1" id="KW-1133">Transmembrane helix</keyword>
<name>A0A1B1NDG8_9MICO</name>
<feature type="transmembrane region" description="Helical" evidence="1">
    <location>
        <begin position="6"/>
        <end position="29"/>
    </location>
</feature>
<evidence type="ECO:0000313" key="2">
    <source>
        <dbReference type="EMBL" id="ANS79454.1"/>
    </source>
</evidence>
<reference evidence="2 3" key="1">
    <citation type="submission" date="2016-03" db="EMBL/GenBank/DDBJ databases">
        <title>Shallow-sea hydrothermal system.</title>
        <authorList>
            <person name="Tang K."/>
        </authorList>
    </citation>
    <scope>NUCLEOTIDE SEQUENCE [LARGE SCALE GENOMIC DNA]</scope>
    <source>
        <strain evidence="2 3">JLT9</strain>
    </source>
</reference>
<sequence length="220" mass="22643">MIGVLGAVLPLALLGAVSPLIFLTVGTLLSSRGPAAALRYALGNAVVLVLAVALGAGLLGRGLTALLERELASRLVDGVLGLVLLAYAVVQARGVERHARTAQPAAGAAGARRGDPFVLGLTAMATNLTTLPLMLSAGQRLGTARLPLVESLPVLLLIVLVGLAPAWLPFLLRRVAPRRPRKAPERHTSHRFGSVGAWLPVLACVLGAALLLGRALDLTS</sequence>
<evidence type="ECO:0000256" key="1">
    <source>
        <dbReference type="SAM" id="Phobius"/>
    </source>
</evidence>
<dbReference type="KEGG" id="serj:SGUI_2058"/>
<proteinExistence type="predicted"/>
<dbReference type="RefSeq" id="WP_066639759.1">
    <property type="nucleotide sequence ID" value="NZ_CP014989.1"/>
</dbReference>
<feature type="transmembrane region" description="Helical" evidence="1">
    <location>
        <begin position="192"/>
        <end position="212"/>
    </location>
</feature>
<keyword evidence="3" id="KW-1185">Reference proteome</keyword>
<keyword evidence="1" id="KW-0812">Transmembrane</keyword>
<evidence type="ECO:0000313" key="3">
    <source>
        <dbReference type="Proteomes" id="UP000092482"/>
    </source>
</evidence>
<feature type="transmembrane region" description="Helical" evidence="1">
    <location>
        <begin position="154"/>
        <end position="172"/>
    </location>
</feature>
<gene>
    <name evidence="2" type="ORF">SGUI_2058</name>
</gene>
<dbReference type="EMBL" id="CP014989">
    <property type="protein sequence ID" value="ANS79454.1"/>
    <property type="molecule type" value="Genomic_DNA"/>
</dbReference>
<keyword evidence="1" id="KW-0472">Membrane</keyword>
<dbReference type="OrthoDB" id="377201at85006"/>
<dbReference type="Proteomes" id="UP000092482">
    <property type="component" value="Chromosome"/>
</dbReference>
<protein>
    <submittedName>
        <fullName evidence="2">Uncharacterized protein</fullName>
    </submittedName>
</protein>